<evidence type="ECO:0000256" key="5">
    <source>
        <dbReference type="ARBA" id="ARBA00009375"/>
    </source>
</evidence>
<dbReference type="Gene3D" id="3.30.70.660">
    <property type="entry name" value="Pseudouridine synthase I, catalytic domain, C-terminal subdomain"/>
    <property type="match status" value="1"/>
</dbReference>
<dbReference type="InterPro" id="IPR020103">
    <property type="entry name" value="PsdUridine_synth_cat_dom_sf"/>
</dbReference>
<accession>F2QLN1</accession>
<evidence type="ECO:0000256" key="6">
    <source>
        <dbReference type="ARBA" id="ARBA00022664"/>
    </source>
</evidence>
<dbReference type="PANTHER" id="PTHR11142:SF4">
    <property type="entry name" value="PSEUDOURIDYLATE SYNTHASE 1 HOMOLOG"/>
    <property type="match status" value="1"/>
</dbReference>
<keyword evidence="7" id="KW-0819">tRNA processing</keyword>
<comment type="function">
    <text evidence="11">Formation of pseudouridine at positions 27 and 28 in the anticodon stem and loop of transfer RNAs; at positions 34 and 36 of intron-containing precursor tRNA(Ile) and at position 35 in the intron-containing tRNA(Tyr). Catalyzes pseudouridylation at position 44 in U2 snRNA. Also catalyzes pseudouridylation of mRNAs.</text>
</comment>
<dbReference type="InterPro" id="IPR001406">
    <property type="entry name" value="PsdUridine_synth_TruA"/>
</dbReference>
<dbReference type="SUPFAM" id="SSF55120">
    <property type="entry name" value="Pseudouridine synthase"/>
    <property type="match status" value="1"/>
</dbReference>
<name>F2QLN1_KOMPC</name>
<evidence type="ECO:0000256" key="17">
    <source>
        <dbReference type="SAM" id="MobiDB-lite"/>
    </source>
</evidence>
<evidence type="ECO:0000313" key="19">
    <source>
        <dbReference type="EMBL" id="CCA37123.1"/>
    </source>
</evidence>
<evidence type="ECO:0000259" key="18">
    <source>
        <dbReference type="Pfam" id="PF01416"/>
    </source>
</evidence>
<dbReference type="FunFam" id="3.30.70.580:FF:000002">
    <property type="entry name" value="tRNA pseudouridine synthase"/>
    <property type="match status" value="1"/>
</dbReference>
<dbReference type="EMBL" id="FR839628">
    <property type="protein sequence ID" value="CCA37123.1"/>
    <property type="molecule type" value="Genomic_DNA"/>
</dbReference>
<feature type="active site" description="Nucleophile" evidence="15">
    <location>
        <position position="149"/>
    </location>
</feature>
<proteinExistence type="inferred from homology"/>
<keyword evidence="8" id="KW-0413">Isomerase</keyword>
<evidence type="ECO:0000256" key="10">
    <source>
        <dbReference type="ARBA" id="ARBA00036943"/>
    </source>
</evidence>
<dbReference type="InterPro" id="IPR020095">
    <property type="entry name" value="PsdUridine_synth_TruA_C"/>
</dbReference>
<keyword evidence="20" id="KW-1185">Reference proteome</keyword>
<feature type="compositionally biased region" description="Basic and acidic residues" evidence="17">
    <location>
        <begin position="45"/>
        <end position="75"/>
    </location>
</feature>
<evidence type="ECO:0000256" key="13">
    <source>
        <dbReference type="ARBA" id="ARBA00079072"/>
    </source>
</evidence>
<reference key="2">
    <citation type="submission" date="2011-04" db="EMBL/GenBank/DDBJ databases">
        <title>High-quality genome sequence of Pichia pastoris CBS 7435.</title>
        <authorList>
            <person name="Kueberl A."/>
            <person name="Schneider J."/>
            <person name="Thallinger G.G."/>
            <person name="Anderl I."/>
            <person name="Wibberg D."/>
            <person name="Hajek T."/>
            <person name="Jaenicke S."/>
            <person name="Brinkrolf K."/>
            <person name="Goesmann A."/>
            <person name="Szczepanowski R."/>
            <person name="Puehler A."/>
            <person name="Schwab H."/>
            <person name="Glieder A."/>
            <person name="Pichler H."/>
        </authorList>
    </citation>
    <scope>NUCLEOTIDE SEQUENCE</scope>
    <source>
        <strain>CBS 7435</strain>
    </source>
</reference>
<comment type="subcellular location">
    <subcellularLocation>
        <location evidence="4">Nucleus</location>
    </subcellularLocation>
</comment>
<keyword evidence="6" id="KW-0507">mRNA processing</keyword>
<dbReference type="GO" id="GO:1990481">
    <property type="term" value="P:mRNA pseudouridine synthesis"/>
    <property type="evidence" value="ECO:0007669"/>
    <property type="project" value="TreeGrafter"/>
</dbReference>
<dbReference type="GO" id="GO:0005634">
    <property type="term" value="C:nucleus"/>
    <property type="evidence" value="ECO:0007669"/>
    <property type="project" value="UniProtKB-SubCell"/>
</dbReference>
<comment type="catalytic activity">
    <reaction evidence="10">
        <text>a uridine in tRNA = a pseudouridine in tRNA</text>
        <dbReference type="Rhea" id="RHEA:54572"/>
        <dbReference type="Rhea" id="RHEA-COMP:13339"/>
        <dbReference type="Rhea" id="RHEA-COMP:13934"/>
        <dbReference type="ChEBI" id="CHEBI:65314"/>
        <dbReference type="ChEBI" id="CHEBI:65315"/>
    </reaction>
</comment>
<dbReference type="InterPro" id="IPR020097">
    <property type="entry name" value="PsdUridine_synth_TruA_a/b_dom"/>
</dbReference>
<evidence type="ECO:0000256" key="9">
    <source>
        <dbReference type="ARBA" id="ARBA00023242"/>
    </source>
</evidence>
<dbReference type="Gene3D" id="3.30.70.580">
    <property type="entry name" value="Pseudouridine synthase I, catalytic domain, N-terminal subdomain"/>
    <property type="match status" value="1"/>
</dbReference>
<evidence type="ECO:0000256" key="12">
    <source>
        <dbReference type="ARBA" id="ARBA00073968"/>
    </source>
</evidence>
<evidence type="ECO:0000256" key="7">
    <source>
        <dbReference type="ARBA" id="ARBA00022694"/>
    </source>
</evidence>
<organism evidence="19 20">
    <name type="scientific">Komagataella phaffii (strain ATCC 76273 / CBS 7435 / CECT 11047 / NRRL Y-11430 / Wegner 21-1)</name>
    <name type="common">Yeast</name>
    <name type="synonym">Pichia pastoris</name>
    <dbReference type="NCBI Taxonomy" id="981350"/>
    <lineage>
        <taxon>Eukaryota</taxon>
        <taxon>Fungi</taxon>
        <taxon>Dikarya</taxon>
        <taxon>Ascomycota</taxon>
        <taxon>Saccharomycotina</taxon>
        <taxon>Pichiomycetes</taxon>
        <taxon>Pichiales</taxon>
        <taxon>Pichiaceae</taxon>
        <taxon>Komagataella</taxon>
    </lineage>
</organism>
<protein>
    <recommendedName>
        <fullName evidence="12">tRNA pseudouridine synthase 1</fullName>
    </recommendedName>
    <alternativeName>
        <fullName evidence="13">tRNA pseudouridylate synthase 1</fullName>
    </alternativeName>
    <alternativeName>
        <fullName evidence="14">tRNA-uridine isomerase 1</fullName>
    </alternativeName>
</protein>
<dbReference type="PANTHER" id="PTHR11142">
    <property type="entry name" value="PSEUDOURIDYLATE SYNTHASE"/>
    <property type="match status" value="1"/>
</dbReference>
<evidence type="ECO:0000256" key="14">
    <source>
        <dbReference type="ARBA" id="ARBA00080858"/>
    </source>
</evidence>
<dbReference type="GO" id="GO:0031119">
    <property type="term" value="P:tRNA pseudouridine synthesis"/>
    <property type="evidence" value="ECO:0007669"/>
    <property type="project" value="InterPro"/>
</dbReference>
<evidence type="ECO:0000256" key="16">
    <source>
        <dbReference type="PIRSR" id="PIRSR641708-2"/>
    </source>
</evidence>
<dbReference type="CDD" id="cd02568">
    <property type="entry name" value="PseudoU_synth_PUS1_PUS2"/>
    <property type="match status" value="1"/>
</dbReference>
<dbReference type="FunFam" id="3.30.70.660:FF:000002">
    <property type="entry name" value="tRNA pseudouridine synthase"/>
    <property type="match status" value="1"/>
</dbReference>
<comment type="catalytic activity">
    <reaction evidence="2">
        <text>uridine in snRNA = pseudouridine in snRNA</text>
        <dbReference type="Rhea" id="RHEA:51124"/>
        <dbReference type="Rhea" id="RHEA-COMP:12891"/>
        <dbReference type="Rhea" id="RHEA-COMP:12892"/>
        <dbReference type="ChEBI" id="CHEBI:65314"/>
        <dbReference type="ChEBI" id="CHEBI:65315"/>
    </reaction>
</comment>
<reference evidence="19 20" key="3">
    <citation type="journal article" date="2016" name="FEMS Yeast Res.">
        <title>Curation of the genome annotation of Pichia pastoris (Komagataella phaffii) CBS7435 from gene level to protein function.</title>
        <authorList>
            <person name="Valli M."/>
            <person name="Tatto N.E."/>
            <person name="Peymann A."/>
            <person name="Gruber C."/>
            <person name="Landes N."/>
            <person name="Ekker H."/>
            <person name="Thallinger G.G."/>
            <person name="Mattanovich D."/>
            <person name="Gasser B."/>
            <person name="Graf A.B."/>
        </authorList>
    </citation>
    <scope>GENOME REANNOTATION</scope>
    <source>
        <strain evidence="19 20">ATCC 76273 / CBS 7435 / CECT 11047 / NRRL Y-11430 / Wegner 21-1</strain>
    </source>
</reference>
<dbReference type="GO" id="GO:0003723">
    <property type="term" value="F:RNA binding"/>
    <property type="evidence" value="ECO:0007669"/>
    <property type="project" value="InterPro"/>
</dbReference>
<dbReference type="NCBIfam" id="TIGR00071">
    <property type="entry name" value="hisT_truA"/>
    <property type="match status" value="1"/>
</dbReference>
<sequence>MSTSPAEQPTNVEQTKPAPRVVEDEQDIDKSVYKRGQQAKWARSRKAERGDRNNKRQRRDGELPWEERKEQRVLDSDGNPLPSEPRRPKKKVACLIGYCGTGYHGMQLNPPQKTIEGDLFEAFVESGAISRDNSNDLKKSSFMRAARTDKGVHAAGNVISLKMIIEDEDILEKINSKLPPTIRVWGYERTNKNFDCRKMCSSRIYEYLMPTFSFLPPKPNSPLARQIKEANEETPGVTRDDPEGSKWWADVLEKLHASGITDKDIQDAQEATINKEKNNDSDDEPDMLLEEIVRKIKQTENQARREYRISKERLELVNKAMQMYIGHHNFHNFTLGKHFKDASANRYMKEITVSEPFVIEGTEWVSIKIHGQSFMLHQIRKMIAMAALVVRTGCPLGRITEAFQSSRINIPKAPALGLLLEQPVYEGYNTRLKAFGYNELTFTPFEKEMNEFKMKHIYDKIYAEEVKDNTFHGFFGFIDGFNGTPIFNFLTANGIKDSQEVREVVIPNEKNEGIAE</sequence>
<dbReference type="HOGENOM" id="CLU_021971_0_1_1"/>
<dbReference type="GO" id="GO:0006397">
    <property type="term" value="P:mRNA processing"/>
    <property type="evidence" value="ECO:0007669"/>
    <property type="project" value="UniProtKB-KW"/>
</dbReference>
<evidence type="ECO:0000256" key="3">
    <source>
        <dbReference type="ARBA" id="ARBA00001947"/>
    </source>
</evidence>
<comment type="similarity">
    <text evidence="5">Belongs to the tRNA pseudouridine synthase TruA family.</text>
</comment>
<dbReference type="GO" id="GO:0031120">
    <property type="term" value="P:snRNA pseudouridine synthesis"/>
    <property type="evidence" value="ECO:0007669"/>
    <property type="project" value="UniProtKB-ARBA"/>
</dbReference>
<comment type="cofactor">
    <cofactor evidence="3">
        <name>Zn(2+)</name>
        <dbReference type="ChEBI" id="CHEBI:29105"/>
    </cofactor>
</comment>
<evidence type="ECO:0000256" key="2">
    <source>
        <dbReference type="ARBA" id="ARBA00001832"/>
    </source>
</evidence>
<evidence type="ECO:0000256" key="4">
    <source>
        <dbReference type="ARBA" id="ARBA00004123"/>
    </source>
</evidence>
<gene>
    <name evidence="19" type="primary">PUS1</name>
    <name evidence="19" type="ordered locus">PP7435_Chr1-0990</name>
</gene>
<keyword evidence="9" id="KW-0539">Nucleus</keyword>
<dbReference type="AlphaFoldDB" id="F2QLN1"/>
<dbReference type="InterPro" id="IPR041708">
    <property type="entry name" value="PUS1/PUS2-like"/>
</dbReference>
<evidence type="ECO:0000256" key="15">
    <source>
        <dbReference type="PIRSR" id="PIRSR641708-1"/>
    </source>
</evidence>
<feature type="domain" description="Pseudouridine synthase I TruA alpha/beta" evidence="18">
    <location>
        <begin position="320"/>
        <end position="425"/>
    </location>
</feature>
<evidence type="ECO:0000256" key="11">
    <source>
        <dbReference type="ARBA" id="ARBA00053072"/>
    </source>
</evidence>
<dbReference type="Proteomes" id="UP000006853">
    <property type="component" value="Chromosome 1"/>
</dbReference>
<feature type="compositionally biased region" description="Polar residues" evidence="17">
    <location>
        <begin position="1"/>
        <end position="14"/>
    </location>
</feature>
<dbReference type="InterPro" id="IPR020094">
    <property type="entry name" value="TruA/RsuA/RluB/E/F_N"/>
</dbReference>
<feature type="binding site" evidence="16">
    <location>
        <position position="205"/>
    </location>
    <ligand>
        <name>substrate</name>
    </ligand>
</feature>
<evidence type="ECO:0000256" key="8">
    <source>
        <dbReference type="ARBA" id="ARBA00023235"/>
    </source>
</evidence>
<dbReference type="Pfam" id="PF01416">
    <property type="entry name" value="PseudoU_synth_1"/>
    <property type="match status" value="1"/>
</dbReference>
<feature type="region of interest" description="Disordered" evidence="17">
    <location>
        <begin position="1"/>
        <end position="88"/>
    </location>
</feature>
<reference evidence="19 20" key="1">
    <citation type="journal article" date="2011" name="J. Biotechnol.">
        <title>High-quality genome sequence of Pichia pastoris CBS7435.</title>
        <authorList>
            <person name="Kuberl A."/>
            <person name="Schneider J."/>
            <person name="Thallinger G.G."/>
            <person name="Anderl I."/>
            <person name="Wibberg D."/>
            <person name="Hajek T."/>
            <person name="Jaenicke S."/>
            <person name="Brinkrolf K."/>
            <person name="Goesmann A."/>
            <person name="Szczepanowski R."/>
            <person name="Puhler A."/>
            <person name="Schwab H."/>
            <person name="Glieder A."/>
            <person name="Pichler H."/>
        </authorList>
    </citation>
    <scope>NUCLEOTIDE SEQUENCE [LARGE SCALE GENOMIC DNA]</scope>
    <source>
        <strain evidence="20">ATCC 76273 / CBS 7435 / CECT 11047 / NRRL Y-11430 / Wegner 21-1</strain>
    </source>
</reference>
<comment type="catalytic activity">
    <reaction evidence="1">
        <text>a uridine in mRNA = a pseudouridine in mRNA</text>
        <dbReference type="Rhea" id="RHEA:56644"/>
        <dbReference type="Rhea" id="RHEA-COMP:14658"/>
        <dbReference type="Rhea" id="RHEA-COMP:14659"/>
        <dbReference type="ChEBI" id="CHEBI:65314"/>
        <dbReference type="ChEBI" id="CHEBI:65315"/>
    </reaction>
</comment>
<dbReference type="GO" id="GO:0009982">
    <property type="term" value="F:pseudouridine synthase activity"/>
    <property type="evidence" value="ECO:0007669"/>
    <property type="project" value="InterPro"/>
</dbReference>
<evidence type="ECO:0000256" key="1">
    <source>
        <dbReference type="ARBA" id="ARBA00001166"/>
    </source>
</evidence>
<evidence type="ECO:0000313" key="20">
    <source>
        <dbReference type="Proteomes" id="UP000006853"/>
    </source>
</evidence>